<feature type="repeat" description="WD" evidence="3">
    <location>
        <begin position="158"/>
        <end position="199"/>
    </location>
</feature>
<dbReference type="PANTHER" id="PTHR19855:SF19">
    <property type="entry name" value="OS04G0619700 PROTEIN"/>
    <property type="match status" value="1"/>
</dbReference>
<evidence type="ECO:0000256" key="2">
    <source>
        <dbReference type="ARBA" id="ARBA00022737"/>
    </source>
</evidence>
<dbReference type="PROSITE" id="PS50294">
    <property type="entry name" value="WD_REPEATS_REGION"/>
    <property type="match status" value="2"/>
</dbReference>
<dbReference type="Gene3D" id="1.20.1280.50">
    <property type="match status" value="1"/>
</dbReference>
<dbReference type="InterPro" id="IPR036047">
    <property type="entry name" value="F-box-like_dom_sf"/>
</dbReference>
<dbReference type="PRINTS" id="PR00320">
    <property type="entry name" value="GPROTEINBRPT"/>
</dbReference>
<sequence>MALECLEIDSCVQEISPPRSIFFPKKTLKKQSLAQPVSKYTTTTRRAAAEAAVASSDDSSGANPHRRLITDLPPALVSEILHCLDPKDLGVVSCVSTLLHTLATNHFGWKNFYFDRWGPPSGPPTDSDPSSSSFWKDLFVDRETKSRCFMGRFNVDSLHGNTEAVRAVFLLQSAGLVFTGGYDSVVRMWDMEDGFLISASRPLGCTVRAIAADAGLLVVAGTGAFIHCWRAAAGHPRRFDITGFVGSAGGSNSELRLWGHEGPITCLGLDSARIFSGSWDMSIRVWDRASLKCLKTLRHMDWVWALVPRGSTVASTAGRDAYIWDIESGTLVNVVHDAHGSNSSALARSCSGDILFTGGEDGAIHMFEVGSQGSKEDIRKIATWKPHTGPISSLAFEFPWLVSSSSDGRLSLIDVRKLLRSEHRSKVYKQAANGVEPPQRMLHWPGSNLFSVAIGAHRIVCGGEDSVVRIWNFSQALDIEKRIQASRGIRLENRMRRRKVQIEMNSKSGRPDQSIVSSKKNQMSGSRKGI</sequence>
<reference evidence="6" key="2">
    <citation type="submission" date="2023-04" db="EMBL/GenBank/DDBJ databases">
        <authorList>
            <person name="Bruccoleri R.E."/>
            <person name="Oakeley E.J."/>
            <person name="Faust A.-M."/>
            <person name="Dessus-Babus S."/>
            <person name="Altorfer M."/>
            <person name="Burckhardt D."/>
            <person name="Oertli M."/>
            <person name="Naumann U."/>
            <person name="Petersen F."/>
            <person name="Wong J."/>
        </authorList>
    </citation>
    <scope>NUCLEOTIDE SEQUENCE</scope>
    <source>
        <strain evidence="6">GSM-AAB239-AS_SAM_17_03QT</strain>
        <tissue evidence="6">Leaf</tissue>
    </source>
</reference>
<dbReference type="EMBL" id="JANAVB010005599">
    <property type="protein sequence ID" value="KAJ6846148.1"/>
    <property type="molecule type" value="Genomic_DNA"/>
</dbReference>
<feature type="domain" description="F-box" evidence="5">
    <location>
        <begin position="66"/>
        <end position="112"/>
    </location>
</feature>
<accession>A0AAX6HZ83</accession>
<organism evidence="6 7">
    <name type="scientific">Iris pallida</name>
    <name type="common">Sweet iris</name>
    <dbReference type="NCBI Taxonomy" id="29817"/>
    <lineage>
        <taxon>Eukaryota</taxon>
        <taxon>Viridiplantae</taxon>
        <taxon>Streptophyta</taxon>
        <taxon>Embryophyta</taxon>
        <taxon>Tracheophyta</taxon>
        <taxon>Spermatophyta</taxon>
        <taxon>Magnoliopsida</taxon>
        <taxon>Liliopsida</taxon>
        <taxon>Asparagales</taxon>
        <taxon>Iridaceae</taxon>
        <taxon>Iridoideae</taxon>
        <taxon>Irideae</taxon>
        <taxon>Iris</taxon>
    </lineage>
</organism>
<dbReference type="InterPro" id="IPR019775">
    <property type="entry name" value="WD40_repeat_CS"/>
</dbReference>
<evidence type="ECO:0000256" key="4">
    <source>
        <dbReference type="SAM" id="MobiDB-lite"/>
    </source>
</evidence>
<keyword evidence="7" id="KW-1185">Reference proteome</keyword>
<feature type="repeat" description="WD" evidence="3">
    <location>
        <begin position="257"/>
        <end position="296"/>
    </location>
</feature>
<dbReference type="PROSITE" id="PS50181">
    <property type="entry name" value="FBOX"/>
    <property type="match status" value="1"/>
</dbReference>
<feature type="compositionally biased region" description="Polar residues" evidence="4">
    <location>
        <begin position="514"/>
        <end position="530"/>
    </location>
</feature>
<keyword evidence="1 3" id="KW-0853">WD repeat</keyword>
<dbReference type="Proteomes" id="UP001140949">
    <property type="component" value="Unassembled WGS sequence"/>
</dbReference>
<dbReference type="Pfam" id="PF12937">
    <property type="entry name" value="F-box-like"/>
    <property type="match status" value="1"/>
</dbReference>
<dbReference type="AlphaFoldDB" id="A0AAX6HZ83"/>
<dbReference type="InterPro" id="IPR015943">
    <property type="entry name" value="WD40/YVTN_repeat-like_dom_sf"/>
</dbReference>
<evidence type="ECO:0000313" key="6">
    <source>
        <dbReference type="EMBL" id="KAJ6846148.1"/>
    </source>
</evidence>
<dbReference type="Gene3D" id="2.130.10.10">
    <property type="entry name" value="YVTN repeat-like/Quinoprotein amine dehydrogenase"/>
    <property type="match status" value="2"/>
</dbReference>
<evidence type="ECO:0000256" key="1">
    <source>
        <dbReference type="ARBA" id="ARBA00022574"/>
    </source>
</evidence>
<dbReference type="PROSITE" id="PS50082">
    <property type="entry name" value="WD_REPEATS_2"/>
    <property type="match status" value="2"/>
</dbReference>
<dbReference type="SUPFAM" id="SSF50978">
    <property type="entry name" value="WD40 repeat-like"/>
    <property type="match status" value="1"/>
</dbReference>
<dbReference type="SMART" id="SM00256">
    <property type="entry name" value="FBOX"/>
    <property type="match status" value="1"/>
</dbReference>
<gene>
    <name evidence="6" type="ORF">M6B38_278895</name>
</gene>
<dbReference type="InterPro" id="IPR001680">
    <property type="entry name" value="WD40_rpt"/>
</dbReference>
<feature type="region of interest" description="Disordered" evidence="4">
    <location>
        <begin position="502"/>
        <end position="530"/>
    </location>
</feature>
<dbReference type="PROSITE" id="PS00678">
    <property type="entry name" value="WD_REPEATS_1"/>
    <property type="match status" value="1"/>
</dbReference>
<evidence type="ECO:0000259" key="5">
    <source>
        <dbReference type="PROSITE" id="PS50181"/>
    </source>
</evidence>
<comment type="caution">
    <text evidence="6">The sequence shown here is derived from an EMBL/GenBank/DDBJ whole genome shotgun (WGS) entry which is preliminary data.</text>
</comment>
<dbReference type="SUPFAM" id="SSF81383">
    <property type="entry name" value="F-box domain"/>
    <property type="match status" value="1"/>
</dbReference>
<dbReference type="PANTHER" id="PTHR19855">
    <property type="entry name" value="WD40 REPEAT PROTEIN 12, 37"/>
    <property type="match status" value="1"/>
</dbReference>
<dbReference type="InterPro" id="IPR020472">
    <property type="entry name" value="WD40_PAC1"/>
</dbReference>
<dbReference type="Pfam" id="PF00400">
    <property type="entry name" value="WD40"/>
    <property type="match status" value="3"/>
</dbReference>
<protein>
    <submittedName>
        <fullName evidence="6">F-box/WD-40 repeat-containing protein</fullName>
    </submittedName>
</protein>
<dbReference type="InterPro" id="IPR001810">
    <property type="entry name" value="F-box_dom"/>
</dbReference>
<dbReference type="InterPro" id="IPR036322">
    <property type="entry name" value="WD40_repeat_dom_sf"/>
</dbReference>
<dbReference type="SMART" id="SM00320">
    <property type="entry name" value="WD40"/>
    <property type="match status" value="6"/>
</dbReference>
<reference evidence="6" key="1">
    <citation type="journal article" date="2023" name="GigaByte">
        <title>Genome assembly of the bearded iris, Iris pallida Lam.</title>
        <authorList>
            <person name="Bruccoleri R.E."/>
            <person name="Oakeley E.J."/>
            <person name="Faust A.M.E."/>
            <person name="Altorfer M."/>
            <person name="Dessus-Babus S."/>
            <person name="Burckhardt D."/>
            <person name="Oertli M."/>
            <person name="Naumann U."/>
            <person name="Petersen F."/>
            <person name="Wong J."/>
        </authorList>
    </citation>
    <scope>NUCLEOTIDE SEQUENCE</scope>
    <source>
        <strain evidence="6">GSM-AAB239-AS_SAM_17_03QT</strain>
    </source>
</reference>
<keyword evidence="2" id="KW-0677">Repeat</keyword>
<evidence type="ECO:0000256" key="3">
    <source>
        <dbReference type="PROSITE-ProRule" id="PRU00221"/>
    </source>
</evidence>
<evidence type="ECO:0000313" key="7">
    <source>
        <dbReference type="Proteomes" id="UP001140949"/>
    </source>
</evidence>
<name>A0AAX6HZ83_IRIPA</name>
<proteinExistence type="predicted"/>